<dbReference type="GO" id="GO:0032259">
    <property type="term" value="P:methylation"/>
    <property type="evidence" value="ECO:0007669"/>
    <property type="project" value="UniProtKB-KW"/>
</dbReference>
<proteinExistence type="predicted"/>
<dbReference type="EMBL" id="RCVZ01000013">
    <property type="protein sequence ID" value="RLQ93696.1"/>
    <property type="molecule type" value="Genomic_DNA"/>
</dbReference>
<dbReference type="RefSeq" id="WP_121681866.1">
    <property type="nucleotide sequence ID" value="NZ_RCVZ01000013.1"/>
</dbReference>
<comment type="caution">
    <text evidence="7">The sequence shown here is derived from an EMBL/GenBank/DDBJ whole genome shotgun (WGS) entry which is preliminary data.</text>
</comment>
<dbReference type="InterPro" id="IPR022446">
    <property type="entry name" value="MeTrfrase_put"/>
</dbReference>
<protein>
    <recommendedName>
        <fullName evidence="1">peptide chain release factor N(5)-glutamine methyltransferase</fullName>
        <ecNumber evidence="1">2.1.1.297</ecNumber>
    </recommendedName>
</protein>
<dbReference type="PANTHER" id="PTHR18895:SF74">
    <property type="entry name" value="MTRF1L RELEASE FACTOR GLUTAMINE METHYLTRANSFERASE"/>
    <property type="match status" value="1"/>
</dbReference>
<sequence length="262" mass="28723">MDVQNGQEIIDKLRSAGCVFAEEEAQLLISEARTMEHLKTMTELRVTGRPIEYVVGATTFCNLRIELEMGVFIPRRRTEFLVQQARALACPGDIVVDLCCGSGAVGAALAAELNRISLYAVDIDPIAVRCAARNVTDKGGQVFQGDLYTPLPQSLKGRVNIIVANTPYVPTEAIEMLPQEARLYEPKVALDGGQDGLDLQRKAAQEAPRWLAPGGHLLIETSERQAPKTFEIFMSAGLTTRIVRNEEMDATVVIGVRPPLEY</sequence>
<keyword evidence="8" id="KW-1185">Reference proteome</keyword>
<dbReference type="InterPro" id="IPR007848">
    <property type="entry name" value="Small_mtfrase_dom"/>
</dbReference>
<dbReference type="Pfam" id="PF05175">
    <property type="entry name" value="MTS"/>
    <property type="match status" value="1"/>
</dbReference>
<dbReference type="Gene3D" id="3.40.50.150">
    <property type="entry name" value="Vaccinia Virus protein VP39"/>
    <property type="match status" value="1"/>
</dbReference>
<evidence type="ECO:0000313" key="8">
    <source>
        <dbReference type="Proteomes" id="UP000276770"/>
    </source>
</evidence>
<accession>A0A3L7JSM0</accession>
<dbReference type="InterPro" id="IPR004556">
    <property type="entry name" value="HemK-like"/>
</dbReference>
<dbReference type="SUPFAM" id="SSF53335">
    <property type="entry name" value="S-adenosyl-L-methionine-dependent methyltransferases"/>
    <property type="match status" value="1"/>
</dbReference>
<organism evidence="7 8">
    <name type="scientific">Falsibacillus albus</name>
    <dbReference type="NCBI Taxonomy" id="2478915"/>
    <lineage>
        <taxon>Bacteria</taxon>
        <taxon>Bacillati</taxon>
        <taxon>Bacillota</taxon>
        <taxon>Bacilli</taxon>
        <taxon>Bacillales</taxon>
        <taxon>Bacillaceae</taxon>
        <taxon>Falsibacillus</taxon>
    </lineage>
</organism>
<feature type="domain" description="Methyltransferase small" evidence="6">
    <location>
        <begin position="78"/>
        <end position="172"/>
    </location>
</feature>
<evidence type="ECO:0000256" key="5">
    <source>
        <dbReference type="ARBA" id="ARBA00048391"/>
    </source>
</evidence>
<dbReference type="GO" id="GO:0102559">
    <property type="term" value="F:peptide chain release factor N(5)-glutamine methyltransferase activity"/>
    <property type="evidence" value="ECO:0007669"/>
    <property type="project" value="UniProtKB-EC"/>
</dbReference>
<reference evidence="7 8" key="1">
    <citation type="submission" date="2018-10" db="EMBL/GenBank/DDBJ databases">
        <title>Falsibacillus sp. genome draft.</title>
        <authorList>
            <person name="Shi S."/>
        </authorList>
    </citation>
    <scope>NUCLEOTIDE SEQUENCE [LARGE SCALE GENOMIC DNA]</scope>
    <source>
        <strain evidence="7 8">GY 10110</strain>
    </source>
</reference>
<evidence type="ECO:0000256" key="3">
    <source>
        <dbReference type="ARBA" id="ARBA00022679"/>
    </source>
</evidence>
<dbReference type="NCBIfam" id="TIGR00536">
    <property type="entry name" value="hemK_fam"/>
    <property type="match status" value="1"/>
</dbReference>
<keyword evidence="2" id="KW-0489">Methyltransferase</keyword>
<dbReference type="NCBIfam" id="TIGR03704">
    <property type="entry name" value="PrmC_rel_meth"/>
    <property type="match status" value="1"/>
</dbReference>
<name>A0A3L7JSM0_9BACI</name>
<evidence type="ECO:0000313" key="7">
    <source>
        <dbReference type="EMBL" id="RLQ93696.1"/>
    </source>
</evidence>
<evidence type="ECO:0000259" key="6">
    <source>
        <dbReference type="Pfam" id="PF05175"/>
    </source>
</evidence>
<dbReference type="InterPro" id="IPR029063">
    <property type="entry name" value="SAM-dependent_MTases_sf"/>
</dbReference>
<dbReference type="CDD" id="cd02440">
    <property type="entry name" value="AdoMet_MTases"/>
    <property type="match status" value="1"/>
</dbReference>
<evidence type="ECO:0000256" key="4">
    <source>
        <dbReference type="ARBA" id="ARBA00022691"/>
    </source>
</evidence>
<dbReference type="AlphaFoldDB" id="A0A3L7JSM0"/>
<evidence type="ECO:0000256" key="2">
    <source>
        <dbReference type="ARBA" id="ARBA00022603"/>
    </source>
</evidence>
<dbReference type="OrthoDB" id="9800643at2"/>
<keyword evidence="4" id="KW-0949">S-adenosyl-L-methionine</keyword>
<evidence type="ECO:0000256" key="1">
    <source>
        <dbReference type="ARBA" id="ARBA00012771"/>
    </source>
</evidence>
<gene>
    <name evidence="7" type="ORF">D9X91_17095</name>
</gene>
<dbReference type="Proteomes" id="UP000276770">
    <property type="component" value="Unassembled WGS sequence"/>
</dbReference>
<dbReference type="InterPro" id="IPR050320">
    <property type="entry name" value="N5-glutamine_MTase"/>
</dbReference>
<comment type="catalytic activity">
    <reaction evidence="5">
        <text>L-glutaminyl-[peptide chain release factor] + S-adenosyl-L-methionine = N(5)-methyl-L-glutaminyl-[peptide chain release factor] + S-adenosyl-L-homocysteine + H(+)</text>
        <dbReference type="Rhea" id="RHEA:42896"/>
        <dbReference type="Rhea" id="RHEA-COMP:10271"/>
        <dbReference type="Rhea" id="RHEA-COMP:10272"/>
        <dbReference type="ChEBI" id="CHEBI:15378"/>
        <dbReference type="ChEBI" id="CHEBI:30011"/>
        <dbReference type="ChEBI" id="CHEBI:57856"/>
        <dbReference type="ChEBI" id="CHEBI:59789"/>
        <dbReference type="ChEBI" id="CHEBI:61891"/>
        <dbReference type="EC" id="2.1.1.297"/>
    </reaction>
</comment>
<dbReference type="PANTHER" id="PTHR18895">
    <property type="entry name" value="HEMK METHYLTRANSFERASE"/>
    <property type="match status" value="1"/>
</dbReference>
<dbReference type="EC" id="2.1.1.297" evidence="1"/>
<keyword evidence="3" id="KW-0808">Transferase</keyword>